<evidence type="ECO:0000256" key="1">
    <source>
        <dbReference type="SAM" id="MobiDB-lite"/>
    </source>
</evidence>
<accession>A0A164U9U9</accession>
<protein>
    <submittedName>
        <fullName evidence="2">Uncharacterized protein</fullName>
    </submittedName>
</protein>
<sequence>MPKPEDNSQHGENNVDGKDDNSNNATPETNDQGSLMPKPEATGQHGVNNVDGKDDAERTGSGIVSADVIIIKEDCDTDDFKKNTKASKRKTPNRCEPMPDSIGARLRARRRICSQ</sequence>
<feature type="region of interest" description="Disordered" evidence="1">
    <location>
        <begin position="80"/>
        <end position="103"/>
    </location>
</feature>
<feature type="compositionally biased region" description="Basic residues" evidence="1">
    <location>
        <begin position="83"/>
        <end position="92"/>
    </location>
</feature>
<dbReference type="EMBL" id="LNRQ01000007">
    <property type="protein sequence ID" value="KZM88608.1"/>
    <property type="molecule type" value="Genomic_DNA"/>
</dbReference>
<gene>
    <name evidence="2" type="ORF">DCAR_025683</name>
    <name evidence="3" type="ORF">DCAR_0729511</name>
</gene>
<dbReference type="Proteomes" id="UP000077755">
    <property type="component" value="Chromosome 7"/>
</dbReference>
<reference evidence="3" key="2">
    <citation type="submission" date="2022-03" db="EMBL/GenBank/DDBJ databases">
        <title>Draft title - Genomic analysis of global carrot germplasm unveils the trajectory of domestication and the origin of high carotenoid orange carrot.</title>
        <authorList>
            <person name="Iorizzo M."/>
            <person name="Ellison S."/>
            <person name="Senalik D."/>
            <person name="Macko-Podgorni A."/>
            <person name="Grzebelus D."/>
            <person name="Bostan H."/>
            <person name="Rolling W."/>
            <person name="Curaba J."/>
            <person name="Simon P."/>
        </authorList>
    </citation>
    <scope>NUCLEOTIDE SEQUENCE</scope>
    <source>
        <tissue evidence="3">Leaf</tissue>
    </source>
</reference>
<name>A0A164U9U9_DAUCS</name>
<evidence type="ECO:0000313" key="3">
    <source>
        <dbReference type="EMBL" id="WOH10050.1"/>
    </source>
</evidence>
<evidence type="ECO:0000313" key="2">
    <source>
        <dbReference type="EMBL" id="KZM88608.1"/>
    </source>
</evidence>
<dbReference type="Gramene" id="KZM88608">
    <property type="protein sequence ID" value="KZM88608"/>
    <property type="gene ID" value="DCAR_025683"/>
</dbReference>
<dbReference type="EMBL" id="CP093349">
    <property type="protein sequence ID" value="WOH10050.1"/>
    <property type="molecule type" value="Genomic_DNA"/>
</dbReference>
<feature type="compositionally biased region" description="Basic and acidic residues" evidence="1">
    <location>
        <begin position="1"/>
        <end position="21"/>
    </location>
</feature>
<feature type="region of interest" description="Disordered" evidence="1">
    <location>
        <begin position="1"/>
        <end position="66"/>
    </location>
</feature>
<dbReference type="AlphaFoldDB" id="A0A164U9U9"/>
<keyword evidence="4" id="KW-1185">Reference proteome</keyword>
<proteinExistence type="predicted"/>
<reference evidence="2" key="1">
    <citation type="journal article" date="2016" name="Nat. Genet.">
        <title>A high-quality carrot genome assembly provides new insights into carotenoid accumulation and asterid genome evolution.</title>
        <authorList>
            <person name="Iorizzo M."/>
            <person name="Ellison S."/>
            <person name="Senalik D."/>
            <person name="Zeng P."/>
            <person name="Satapoomin P."/>
            <person name="Huang J."/>
            <person name="Bowman M."/>
            <person name="Iovene M."/>
            <person name="Sanseverino W."/>
            <person name="Cavagnaro P."/>
            <person name="Yildiz M."/>
            <person name="Macko-Podgorni A."/>
            <person name="Moranska E."/>
            <person name="Grzebelus E."/>
            <person name="Grzebelus D."/>
            <person name="Ashrafi H."/>
            <person name="Zheng Z."/>
            <person name="Cheng S."/>
            <person name="Spooner D."/>
            <person name="Van Deynze A."/>
            <person name="Simon P."/>
        </authorList>
    </citation>
    <scope>NUCLEOTIDE SEQUENCE [LARGE SCALE GENOMIC DNA]</scope>
    <source>
        <tissue evidence="2">Leaf</tissue>
    </source>
</reference>
<organism evidence="2">
    <name type="scientific">Daucus carota subsp. sativus</name>
    <name type="common">Carrot</name>
    <dbReference type="NCBI Taxonomy" id="79200"/>
    <lineage>
        <taxon>Eukaryota</taxon>
        <taxon>Viridiplantae</taxon>
        <taxon>Streptophyta</taxon>
        <taxon>Embryophyta</taxon>
        <taxon>Tracheophyta</taxon>
        <taxon>Spermatophyta</taxon>
        <taxon>Magnoliopsida</taxon>
        <taxon>eudicotyledons</taxon>
        <taxon>Gunneridae</taxon>
        <taxon>Pentapetalae</taxon>
        <taxon>asterids</taxon>
        <taxon>campanulids</taxon>
        <taxon>Apiales</taxon>
        <taxon>Apiaceae</taxon>
        <taxon>Apioideae</taxon>
        <taxon>Scandiceae</taxon>
        <taxon>Daucinae</taxon>
        <taxon>Daucus</taxon>
        <taxon>Daucus sect. Daucus</taxon>
    </lineage>
</organism>
<feature type="compositionally biased region" description="Polar residues" evidence="1">
    <location>
        <begin position="22"/>
        <end position="33"/>
    </location>
</feature>
<evidence type="ECO:0000313" key="4">
    <source>
        <dbReference type="Proteomes" id="UP000077755"/>
    </source>
</evidence>